<dbReference type="InParanoid" id="K0ILM3"/>
<proteinExistence type="predicted"/>
<dbReference type="BioCyc" id="CNIT1237085:G1324-2640-MONOMER"/>
<dbReference type="KEGG" id="nga:Ngar_c26400"/>
<evidence type="ECO:0000256" key="1">
    <source>
        <dbReference type="SAM" id="MobiDB-lite"/>
    </source>
</evidence>
<dbReference type="PATRIC" id="fig|1237085.11.peg.2614"/>
<accession>K0ILM3</accession>
<reference evidence="2 3" key="1">
    <citation type="journal article" date="2012" name="Environ. Microbiol.">
        <title>The genome of the ammonia-oxidizing Candidatus Nitrososphaera gargensis: insights into metabolic versatility and environmental adaptations.</title>
        <authorList>
            <person name="Spang A."/>
            <person name="Poehlein A."/>
            <person name="Offre P."/>
            <person name="Zumbragel S."/>
            <person name="Haider S."/>
            <person name="Rychlik N."/>
            <person name="Nowka B."/>
            <person name="Schmeisser C."/>
            <person name="Lebedeva E.V."/>
            <person name="Rattei T."/>
            <person name="Bohm C."/>
            <person name="Schmid M."/>
            <person name="Galushko A."/>
            <person name="Hatzenpichler R."/>
            <person name="Weinmaier T."/>
            <person name="Daniel R."/>
            <person name="Schleper C."/>
            <person name="Spieck E."/>
            <person name="Streit W."/>
            <person name="Wagner M."/>
        </authorList>
    </citation>
    <scope>NUCLEOTIDE SEQUENCE [LARGE SCALE GENOMIC DNA]</scope>
    <source>
        <strain evidence="3">Ga9.2</strain>
    </source>
</reference>
<name>K0ILM3_NITGG</name>
<evidence type="ECO:0000313" key="2">
    <source>
        <dbReference type="EMBL" id="AFU59562.1"/>
    </source>
</evidence>
<protein>
    <submittedName>
        <fullName evidence="2">Uncharacterized protein</fullName>
    </submittedName>
</protein>
<feature type="compositionally biased region" description="Basic and acidic residues" evidence="1">
    <location>
        <begin position="23"/>
        <end position="32"/>
    </location>
</feature>
<keyword evidence="3" id="KW-1185">Reference proteome</keyword>
<dbReference type="AlphaFoldDB" id="K0ILM3"/>
<dbReference type="EMBL" id="CP002408">
    <property type="protein sequence ID" value="AFU59562.1"/>
    <property type="molecule type" value="Genomic_DNA"/>
</dbReference>
<feature type="compositionally biased region" description="Acidic residues" evidence="1">
    <location>
        <begin position="44"/>
        <end position="75"/>
    </location>
</feature>
<sequence>MILIGVIVSLTTSGVFTQAQKKGGQDPNKDPLIDSVAAQQGDSNDGEGSGEEEDDQNEDAAQAEDDAEDKDDEGEKEFTTSFMAENCTFDSAGRTPFFILEPNYRLVLKGVENGATKVGLTITVLDETKDVDGTEARIVEERHTENDSLVEVSSNYFAICEETNNVFYFGEDVDMYENGEIVSHEGAWLAGENNNRAGIIMPGTPLLGVVLTHIGTDSITDIGNTSG</sequence>
<dbReference type="HOGENOM" id="CLU_1217618_0_0_2"/>
<organism evidence="2 3">
    <name type="scientific">Nitrososphaera gargensis (strain Ga9.2)</name>
    <dbReference type="NCBI Taxonomy" id="1237085"/>
    <lineage>
        <taxon>Archaea</taxon>
        <taxon>Nitrososphaerota</taxon>
        <taxon>Nitrososphaeria</taxon>
        <taxon>Nitrososphaerales</taxon>
        <taxon>Nitrososphaeraceae</taxon>
        <taxon>Nitrososphaera</taxon>
    </lineage>
</organism>
<dbReference type="STRING" id="1237085.Ngar_c26400"/>
<feature type="region of interest" description="Disordered" evidence="1">
    <location>
        <begin position="19"/>
        <end position="76"/>
    </location>
</feature>
<gene>
    <name evidence="2" type="ordered locus">Ngar_c26400</name>
</gene>
<evidence type="ECO:0000313" key="3">
    <source>
        <dbReference type="Proteomes" id="UP000008037"/>
    </source>
</evidence>
<dbReference type="Proteomes" id="UP000008037">
    <property type="component" value="Chromosome"/>
</dbReference>